<gene>
    <name evidence="2" type="ORF">BABINDRAFT_159260</name>
</gene>
<evidence type="ECO:0000313" key="2">
    <source>
        <dbReference type="EMBL" id="ODQ82746.1"/>
    </source>
</evidence>
<dbReference type="Proteomes" id="UP000094336">
    <property type="component" value="Unassembled WGS sequence"/>
</dbReference>
<keyword evidence="1" id="KW-0472">Membrane</keyword>
<proteinExistence type="predicted"/>
<feature type="transmembrane region" description="Helical" evidence="1">
    <location>
        <begin position="7"/>
        <end position="30"/>
    </location>
</feature>
<reference evidence="3" key="1">
    <citation type="submission" date="2016-05" db="EMBL/GenBank/DDBJ databases">
        <title>Comparative genomics of biotechnologically important yeasts.</title>
        <authorList>
            <consortium name="DOE Joint Genome Institute"/>
            <person name="Riley R."/>
            <person name="Haridas S."/>
            <person name="Wolfe K.H."/>
            <person name="Lopes M.R."/>
            <person name="Hittinger C.T."/>
            <person name="Goker M."/>
            <person name="Salamov A."/>
            <person name="Wisecaver J."/>
            <person name="Long T.M."/>
            <person name="Aerts A.L."/>
            <person name="Barry K."/>
            <person name="Choi C."/>
            <person name="Clum A."/>
            <person name="Coughlan A.Y."/>
            <person name="Deshpande S."/>
            <person name="Douglass A.P."/>
            <person name="Hanson S.J."/>
            <person name="Klenk H.-P."/>
            <person name="Labutti K."/>
            <person name="Lapidus A."/>
            <person name="Lindquist E."/>
            <person name="Lipzen A."/>
            <person name="Meier-Kolthoff J.P."/>
            <person name="Ohm R.A."/>
            <person name="Otillar R.P."/>
            <person name="Pangilinan J."/>
            <person name="Peng Y."/>
            <person name="Rokas A."/>
            <person name="Rosa C.A."/>
            <person name="Scheuner C."/>
            <person name="Sibirny A.A."/>
            <person name="Slot J.C."/>
            <person name="Stielow J.B."/>
            <person name="Sun H."/>
            <person name="Kurtzman C.P."/>
            <person name="Blackwell M."/>
            <person name="Grigoriev I.V."/>
            <person name="Jeffries T.W."/>
        </authorList>
    </citation>
    <scope>NUCLEOTIDE SEQUENCE [LARGE SCALE GENOMIC DNA]</scope>
    <source>
        <strain evidence="3">NRRL Y-12698</strain>
    </source>
</reference>
<evidence type="ECO:0000313" key="3">
    <source>
        <dbReference type="Proteomes" id="UP000094336"/>
    </source>
</evidence>
<dbReference type="GeneID" id="30145408"/>
<evidence type="ECO:0000256" key="1">
    <source>
        <dbReference type="SAM" id="Phobius"/>
    </source>
</evidence>
<dbReference type="EMBL" id="KV454426">
    <property type="protein sequence ID" value="ODQ82746.1"/>
    <property type="molecule type" value="Genomic_DNA"/>
</dbReference>
<sequence length="76" mass="8750">MTLNANVYGTVLIFFMTFHAKIFFLVWHLWTPEFKTPASLSPATDGPNADNLSKKIPAALYGPKNAKEFKNDWWCW</sequence>
<accession>A0A1E3QYN8</accession>
<organism evidence="2 3">
    <name type="scientific">Babjeviella inositovora NRRL Y-12698</name>
    <dbReference type="NCBI Taxonomy" id="984486"/>
    <lineage>
        <taxon>Eukaryota</taxon>
        <taxon>Fungi</taxon>
        <taxon>Dikarya</taxon>
        <taxon>Ascomycota</taxon>
        <taxon>Saccharomycotina</taxon>
        <taxon>Pichiomycetes</taxon>
        <taxon>Serinales incertae sedis</taxon>
        <taxon>Babjeviella</taxon>
    </lineage>
</organism>
<keyword evidence="1" id="KW-1133">Transmembrane helix</keyword>
<protein>
    <submittedName>
        <fullName evidence="2">Uncharacterized protein</fullName>
    </submittedName>
</protein>
<name>A0A1E3QYN8_9ASCO</name>
<keyword evidence="3" id="KW-1185">Reference proteome</keyword>
<dbReference type="RefSeq" id="XP_018988074.1">
    <property type="nucleotide sequence ID" value="XM_019127555.1"/>
</dbReference>
<dbReference type="AlphaFoldDB" id="A0A1E3QYN8"/>
<keyword evidence="1" id="KW-0812">Transmembrane</keyword>